<dbReference type="Gene3D" id="3.20.20.30">
    <property type="entry name" value="Luciferase-like domain"/>
    <property type="match status" value="1"/>
</dbReference>
<protein>
    <submittedName>
        <fullName evidence="1">Monooxygenase</fullName>
    </submittedName>
</protein>
<keyword evidence="1" id="KW-0560">Oxidoreductase</keyword>
<dbReference type="GO" id="GO:0016705">
    <property type="term" value="F:oxidoreductase activity, acting on paired donors, with incorporation or reduction of molecular oxygen"/>
    <property type="evidence" value="ECO:0007669"/>
    <property type="project" value="InterPro"/>
</dbReference>
<reference evidence="1" key="1">
    <citation type="submission" date="2022-05" db="EMBL/GenBank/DDBJ databases">
        <title>Using nanopore sequencing to obtain complete genomes from saliva samples.</title>
        <authorList>
            <person name="Baker J.L."/>
        </authorList>
    </citation>
    <scope>NUCLEOTIDE SEQUENCE</scope>
    <source>
        <strain evidence="1">JCVI-JB-Ag32</strain>
    </source>
</reference>
<dbReference type="Proteomes" id="UP000830236">
    <property type="component" value="Chromosome"/>
</dbReference>
<name>A0A9E7D6H8_9ACTO</name>
<organism evidence="1 2">
    <name type="scientific">Actinomyces graevenitzii</name>
    <dbReference type="NCBI Taxonomy" id="55565"/>
    <lineage>
        <taxon>Bacteria</taxon>
        <taxon>Bacillati</taxon>
        <taxon>Actinomycetota</taxon>
        <taxon>Actinomycetes</taxon>
        <taxon>Actinomycetales</taxon>
        <taxon>Actinomycetaceae</taxon>
        <taxon>Actinomyces</taxon>
    </lineage>
</organism>
<dbReference type="AlphaFoldDB" id="A0A9E7D6H8"/>
<keyword evidence="1" id="KW-0503">Monooxygenase</keyword>
<sequence length="47" mass="5128">MPSSLVLMGYVRVHHFARQQASPFPLLAAMGARTSKIELGTGVVDMR</sequence>
<dbReference type="SUPFAM" id="SSF51679">
    <property type="entry name" value="Bacterial luciferase-like"/>
    <property type="match status" value="1"/>
</dbReference>
<dbReference type="KEGG" id="agh:M3I41_07765"/>
<dbReference type="EMBL" id="CP097095">
    <property type="protein sequence ID" value="UQF79473.1"/>
    <property type="molecule type" value="Genomic_DNA"/>
</dbReference>
<accession>A0A9E7D6H8</accession>
<proteinExistence type="predicted"/>
<gene>
    <name evidence="1" type="ORF">M3I41_07765</name>
</gene>
<evidence type="ECO:0000313" key="1">
    <source>
        <dbReference type="EMBL" id="UQF79473.1"/>
    </source>
</evidence>
<dbReference type="InterPro" id="IPR036661">
    <property type="entry name" value="Luciferase-like_sf"/>
</dbReference>
<evidence type="ECO:0000313" key="2">
    <source>
        <dbReference type="Proteomes" id="UP000830236"/>
    </source>
</evidence>
<dbReference type="GO" id="GO:0004497">
    <property type="term" value="F:monooxygenase activity"/>
    <property type="evidence" value="ECO:0007669"/>
    <property type="project" value="UniProtKB-KW"/>
</dbReference>